<dbReference type="EMBL" id="BLQM01000324">
    <property type="protein sequence ID" value="GMH83147.1"/>
    <property type="molecule type" value="Genomic_DNA"/>
</dbReference>
<keyword evidence="4" id="KW-0206">Cytoskeleton</keyword>
<dbReference type="Pfam" id="PF07162">
    <property type="entry name" value="B9-C2"/>
    <property type="match status" value="1"/>
</dbReference>
<reference evidence="8" key="1">
    <citation type="journal article" date="2023" name="Commun. Biol.">
        <title>Genome analysis of Parmales, the sister group of diatoms, reveals the evolutionary specialization of diatoms from phago-mixotrophs to photoautotrophs.</title>
        <authorList>
            <person name="Ban H."/>
            <person name="Sato S."/>
            <person name="Yoshikawa S."/>
            <person name="Yamada K."/>
            <person name="Nakamura Y."/>
            <person name="Ichinomiya M."/>
            <person name="Sato N."/>
            <person name="Blanc-Mathieu R."/>
            <person name="Endo H."/>
            <person name="Kuwata A."/>
            <person name="Ogata H."/>
        </authorList>
    </citation>
    <scope>NUCLEOTIDE SEQUENCE [LARGE SCALE GENOMIC DNA]</scope>
</reference>
<dbReference type="PANTHER" id="PTHR12968:SF2">
    <property type="entry name" value="B9 DOMAIN-CONTAINING PROTEIN 2"/>
    <property type="match status" value="1"/>
</dbReference>
<evidence type="ECO:0000256" key="3">
    <source>
        <dbReference type="ARBA" id="ARBA00022794"/>
    </source>
</evidence>
<dbReference type="PANTHER" id="PTHR12968">
    <property type="entry name" value="B9 DOMAIN-CONTAINING"/>
    <property type="match status" value="1"/>
</dbReference>
<dbReference type="GO" id="GO:0036038">
    <property type="term" value="C:MKS complex"/>
    <property type="evidence" value="ECO:0007669"/>
    <property type="project" value="TreeGrafter"/>
</dbReference>
<name>A0A9W7ELN8_9STRA</name>
<proteinExistence type="predicted"/>
<comment type="caution">
    <text evidence="7">The sequence shown here is derived from an EMBL/GenBank/DDBJ whole genome shotgun (WGS) entry which is preliminary data.</text>
</comment>
<evidence type="ECO:0000256" key="5">
    <source>
        <dbReference type="ARBA" id="ARBA00023273"/>
    </source>
</evidence>
<evidence type="ECO:0000256" key="4">
    <source>
        <dbReference type="ARBA" id="ARBA00023212"/>
    </source>
</evidence>
<comment type="subcellular location">
    <subcellularLocation>
        <location evidence="1">Cytoplasm</location>
        <location evidence="1">Cytoskeleton</location>
        <location evidence="1">Cilium basal body</location>
    </subcellularLocation>
</comment>
<keyword evidence="2" id="KW-0963">Cytoplasm</keyword>
<accession>A0A9W7ELN8</accession>
<protein>
    <recommendedName>
        <fullName evidence="6">B9 domain-containing protein 2</fullName>
    </recommendedName>
</protein>
<dbReference type="GO" id="GO:0060271">
    <property type="term" value="P:cilium assembly"/>
    <property type="evidence" value="ECO:0007669"/>
    <property type="project" value="TreeGrafter"/>
</dbReference>
<keyword evidence="5" id="KW-0966">Cell projection</keyword>
<dbReference type="SUPFAM" id="SSF49562">
    <property type="entry name" value="C2 domain (Calcium/lipid-binding domain, CaLB)"/>
    <property type="match status" value="1"/>
</dbReference>
<organism evidence="7 8">
    <name type="scientific">Triparma laevis f. inornata</name>
    <dbReference type="NCBI Taxonomy" id="1714386"/>
    <lineage>
        <taxon>Eukaryota</taxon>
        <taxon>Sar</taxon>
        <taxon>Stramenopiles</taxon>
        <taxon>Ochrophyta</taxon>
        <taxon>Bolidophyceae</taxon>
        <taxon>Parmales</taxon>
        <taxon>Triparmaceae</taxon>
        <taxon>Triparma</taxon>
    </lineage>
</organism>
<dbReference type="InterPro" id="IPR010796">
    <property type="entry name" value="C2_B9-type_dom"/>
</dbReference>
<dbReference type="InterPro" id="IPR035892">
    <property type="entry name" value="C2_domain_sf"/>
</dbReference>
<evidence type="ECO:0000256" key="2">
    <source>
        <dbReference type="ARBA" id="ARBA00022490"/>
    </source>
</evidence>
<evidence type="ECO:0000313" key="7">
    <source>
        <dbReference type="EMBL" id="GMH83147.1"/>
    </source>
</evidence>
<evidence type="ECO:0000256" key="1">
    <source>
        <dbReference type="ARBA" id="ARBA00004120"/>
    </source>
</evidence>
<evidence type="ECO:0000256" key="6">
    <source>
        <dbReference type="ARBA" id="ARBA00039272"/>
    </source>
</evidence>
<dbReference type="Proteomes" id="UP001162640">
    <property type="component" value="Unassembled WGS sequence"/>
</dbReference>
<keyword evidence="3" id="KW-0970">Cilium biogenesis/degradation</keyword>
<gene>
    <name evidence="7" type="ORF">TL16_g09499</name>
</gene>
<dbReference type="PROSITE" id="PS51381">
    <property type="entry name" value="C2_B9"/>
    <property type="match status" value="1"/>
</dbReference>
<evidence type="ECO:0000313" key="8">
    <source>
        <dbReference type="Proteomes" id="UP001162640"/>
    </source>
</evidence>
<dbReference type="AlphaFoldDB" id="A0A9W7ELN8"/>
<sequence length="190" mass="20820">MLNKERMLGAELHLLGTILGCSDFKEPSGLYCKWKIVTGENYDWQTLGGEVSGCTQVDAEGGEGRDGVWDHPIDTHFVIPSMIGWPRMRVEVWSRDSGGSNTLCGYGFCNIPTSTGLHEIDIATWVPCGGIHERLCSFFLGMKPHLKDPTIVAHTRPGESRFGLKCESSGVVYLSIEVITSNLENQGVCA</sequence>